<evidence type="ECO:0000256" key="1">
    <source>
        <dbReference type="SAM" id="MobiDB-lite"/>
    </source>
</evidence>
<accession>A0A8H3ZXX2</accession>
<sequence>MAPASQEPEPASATTTRPDSDSSVDNIAQNFCLELSTGVRPVLLGPRSSWFVSLTFALILGSQARSSSASQFRAYATLRSSPRRSCTIETHSPGEQAASALEANLTNLENRLDALLAAFEASEGGAEAPKDTNDTHNGNTPSGQKHNEGSGPDASGAAKKP</sequence>
<comment type="caution">
    <text evidence="2">The sequence shown here is derived from an EMBL/GenBank/DDBJ whole genome shotgun (WGS) entry which is preliminary data.</text>
</comment>
<gene>
    <name evidence="2" type="ORF">GQ607_000442</name>
</gene>
<dbReference type="AlphaFoldDB" id="A0A8H3ZXX2"/>
<keyword evidence="3" id="KW-1185">Reference proteome</keyword>
<protein>
    <submittedName>
        <fullName evidence="2">Uncharacterized protein</fullName>
    </submittedName>
</protein>
<proteinExistence type="predicted"/>
<feature type="compositionally biased region" description="Polar residues" evidence="1">
    <location>
        <begin position="135"/>
        <end position="144"/>
    </location>
</feature>
<organism evidence="2 3">
    <name type="scientific">Colletotrichum asianum</name>
    <dbReference type="NCBI Taxonomy" id="702518"/>
    <lineage>
        <taxon>Eukaryota</taxon>
        <taxon>Fungi</taxon>
        <taxon>Dikarya</taxon>
        <taxon>Ascomycota</taxon>
        <taxon>Pezizomycotina</taxon>
        <taxon>Sordariomycetes</taxon>
        <taxon>Hypocreomycetidae</taxon>
        <taxon>Glomerellales</taxon>
        <taxon>Glomerellaceae</taxon>
        <taxon>Colletotrichum</taxon>
        <taxon>Colletotrichum gloeosporioides species complex</taxon>
    </lineage>
</organism>
<feature type="compositionally biased region" description="Low complexity" evidence="1">
    <location>
        <begin position="1"/>
        <end position="13"/>
    </location>
</feature>
<feature type="region of interest" description="Disordered" evidence="1">
    <location>
        <begin position="1"/>
        <end position="23"/>
    </location>
</feature>
<reference evidence="2 3" key="1">
    <citation type="submission" date="2019-12" db="EMBL/GenBank/DDBJ databases">
        <title>A genome sequence resource for the geographically widespread anthracnose pathogen Colletotrichum asianum.</title>
        <authorList>
            <person name="Meng Y."/>
        </authorList>
    </citation>
    <scope>NUCLEOTIDE SEQUENCE [LARGE SCALE GENOMIC DNA]</scope>
    <source>
        <strain evidence="2 3">ICMP 18580</strain>
    </source>
</reference>
<feature type="region of interest" description="Disordered" evidence="1">
    <location>
        <begin position="119"/>
        <end position="161"/>
    </location>
</feature>
<feature type="compositionally biased region" description="Polar residues" evidence="1">
    <location>
        <begin position="14"/>
        <end position="23"/>
    </location>
</feature>
<dbReference type="Proteomes" id="UP000434172">
    <property type="component" value="Unassembled WGS sequence"/>
</dbReference>
<evidence type="ECO:0000313" key="3">
    <source>
        <dbReference type="Proteomes" id="UP000434172"/>
    </source>
</evidence>
<dbReference type="OrthoDB" id="5398685at2759"/>
<dbReference type="EMBL" id="WOWK01000001">
    <property type="protein sequence ID" value="KAF0332426.1"/>
    <property type="molecule type" value="Genomic_DNA"/>
</dbReference>
<name>A0A8H3ZXX2_9PEZI</name>
<evidence type="ECO:0000313" key="2">
    <source>
        <dbReference type="EMBL" id="KAF0332426.1"/>
    </source>
</evidence>